<dbReference type="EMBL" id="GG770383">
    <property type="protein sequence ID" value="EFG28206.2"/>
    <property type="molecule type" value="Genomic_DNA"/>
</dbReference>
<dbReference type="AlphaFoldDB" id="D6LII0"/>
<gene>
    <name evidence="1" type="ORF">HMPREF0400_01545</name>
</gene>
<protein>
    <recommendedName>
        <fullName evidence="3">DUF2313 domain-containing protein</fullName>
    </recommendedName>
</protein>
<dbReference type="Proteomes" id="UP000003964">
    <property type="component" value="Unassembled WGS sequence"/>
</dbReference>
<dbReference type="InterPro" id="IPR018755">
    <property type="entry name" value="Phage_Mu_Gp48"/>
</dbReference>
<evidence type="ECO:0000313" key="2">
    <source>
        <dbReference type="Proteomes" id="UP000003964"/>
    </source>
</evidence>
<evidence type="ECO:0008006" key="3">
    <source>
        <dbReference type="Google" id="ProtNLM"/>
    </source>
</evidence>
<sequence length="218" mass="25714">MKVKRLMQHMPKYYRDIVEIEELQNAIDLQLDELDIMSNEVLKQFFIYTATWSLPIWERIFGLTVGNTTSNLKERRENIISKLRSYGTTTKEIIARVAKAFTNGEIEVIEDNPNYSFTIKFTSIVGIPDNLENFKKVVGTIKPAHLNFNVEFRYNTHNQIGYLYQNSLKTKKHTELFDTRLYNDTDVVGKYHRFDEIGNLKHSELKTKTYNAVYDERR</sequence>
<dbReference type="RefSeq" id="WP_008821464.1">
    <property type="nucleotide sequence ID" value="NZ_GG770383.1"/>
</dbReference>
<organism evidence="1 2">
    <name type="scientific">Fusobacterium periodonticum 1_1_41FAA</name>
    <dbReference type="NCBI Taxonomy" id="469621"/>
    <lineage>
        <taxon>Bacteria</taxon>
        <taxon>Fusobacteriati</taxon>
        <taxon>Fusobacteriota</taxon>
        <taxon>Fusobacteriia</taxon>
        <taxon>Fusobacteriales</taxon>
        <taxon>Fusobacteriaceae</taxon>
        <taxon>Fusobacterium</taxon>
    </lineage>
</organism>
<dbReference type="Pfam" id="PF10076">
    <property type="entry name" value="Phage_Mu_Gp48"/>
    <property type="match status" value="1"/>
</dbReference>
<proteinExistence type="predicted"/>
<evidence type="ECO:0000313" key="1">
    <source>
        <dbReference type="EMBL" id="EFG28206.2"/>
    </source>
</evidence>
<reference evidence="1 2" key="1">
    <citation type="submission" date="2010-03" db="EMBL/GenBank/DDBJ databases">
        <title>The Genome Sequence of Fusobacterium sp. 1_1_41FAA.</title>
        <authorList>
            <consortium name="The Broad Institute Genome Sequencing Platform"/>
            <person name="Ward D."/>
            <person name="Earl A."/>
            <person name="Feldgarden M."/>
            <person name="Gevers D."/>
            <person name="Young S.K."/>
            <person name="Zeng Q."/>
            <person name="Koehrsen M."/>
            <person name="Alvarado L."/>
            <person name="Berlin A."/>
            <person name="Borenstein D."/>
            <person name="Chapman S."/>
            <person name="Chen Z."/>
            <person name="Engels R."/>
            <person name="Freedman E."/>
            <person name="Gellesch M."/>
            <person name="Goldberg J."/>
            <person name="Griggs A."/>
            <person name="Gujja S."/>
            <person name="Heilman E."/>
            <person name="Heiman D."/>
            <person name="Hepburn T."/>
            <person name="Howarth C."/>
            <person name="Jen D."/>
            <person name="Larson L."/>
            <person name="Mehta T."/>
            <person name="Park D."/>
            <person name="Pearson M."/>
            <person name="Richards J."/>
            <person name="Roberts A."/>
            <person name="Saif S."/>
            <person name="Shea T."/>
            <person name="Shenoy N."/>
            <person name="Sisk P."/>
            <person name="Stolte C."/>
            <person name="Sykes S."/>
            <person name="Walk T."/>
            <person name="White J."/>
            <person name="Yandava C."/>
            <person name="Strauss J.C."/>
            <person name="Ambrose C.E."/>
            <person name="Allen-Vercoe E."/>
            <person name="Haas B."/>
            <person name="Henn M.R."/>
            <person name="Nusbaum C."/>
            <person name="Birren B."/>
        </authorList>
    </citation>
    <scope>NUCLEOTIDE SEQUENCE [LARGE SCALE GENOMIC DNA]</scope>
    <source>
        <strain evidence="1 2">1_1_41FAA</strain>
    </source>
</reference>
<name>D6LII0_9FUSO</name>
<accession>D6LII0</accession>